<proteinExistence type="predicted"/>
<protein>
    <submittedName>
        <fullName evidence="1">Uncharacterized protein</fullName>
    </submittedName>
</protein>
<evidence type="ECO:0000313" key="1">
    <source>
        <dbReference type="EMBL" id="KKN11599.1"/>
    </source>
</evidence>
<reference evidence="1" key="1">
    <citation type="journal article" date="2015" name="Nature">
        <title>Complex archaea that bridge the gap between prokaryotes and eukaryotes.</title>
        <authorList>
            <person name="Spang A."/>
            <person name="Saw J.H."/>
            <person name="Jorgensen S.L."/>
            <person name="Zaremba-Niedzwiedzka K."/>
            <person name="Martijn J."/>
            <person name="Lind A.E."/>
            <person name="van Eijk R."/>
            <person name="Schleper C."/>
            <person name="Guy L."/>
            <person name="Ettema T.J."/>
        </authorList>
    </citation>
    <scope>NUCLEOTIDE SEQUENCE</scope>
</reference>
<organism evidence="1">
    <name type="scientific">marine sediment metagenome</name>
    <dbReference type="NCBI Taxonomy" id="412755"/>
    <lineage>
        <taxon>unclassified sequences</taxon>
        <taxon>metagenomes</taxon>
        <taxon>ecological metagenomes</taxon>
    </lineage>
</organism>
<dbReference type="EMBL" id="LAZR01004119">
    <property type="protein sequence ID" value="KKN11599.1"/>
    <property type="molecule type" value="Genomic_DNA"/>
</dbReference>
<comment type="caution">
    <text evidence="1">The sequence shown here is derived from an EMBL/GenBank/DDBJ whole genome shotgun (WGS) entry which is preliminary data.</text>
</comment>
<accession>A0A0F9N0V9</accession>
<dbReference type="AlphaFoldDB" id="A0A0F9N0V9"/>
<name>A0A0F9N0V9_9ZZZZ</name>
<sequence length="48" mass="5691">MVKKKIEEIKYEICMNNFDSSYDPDRDSRIANLTKPYVKDLSEIYSLS</sequence>
<gene>
    <name evidence="1" type="ORF">LCGC14_1024950</name>
</gene>